<keyword evidence="3" id="KW-1015">Disulfide bond</keyword>
<dbReference type="OrthoDB" id="28208at2759"/>
<comment type="similarity">
    <text evidence="1">Belongs to the peptidase A1 family.</text>
</comment>
<dbReference type="GO" id="GO:0006508">
    <property type="term" value="P:proteolysis"/>
    <property type="evidence" value="ECO:0007669"/>
    <property type="project" value="UniProtKB-KW"/>
</dbReference>
<dbReference type="SUPFAM" id="SSF50630">
    <property type="entry name" value="Acid proteases"/>
    <property type="match status" value="1"/>
</dbReference>
<feature type="active site" evidence="2">
    <location>
        <position position="111"/>
    </location>
</feature>
<feature type="active site" evidence="2">
    <location>
        <position position="314"/>
    </location>
</feature>
<name>A0A1E4S5T9_CYBJN</name>
<evidence type="ECO:0000256" key="3">
    <source>
        <dbReference type="PIRSR" id="PIRSR601461-2"/>
    </source>
</evidence>
<dbReference type="PANTHER" id="PTHR47966">
    <property type="entry name" value="BETA-SITE APP-CLEAVING ENZYME, ISOFORM A-RELATED"/>
    <property type="match status" value="1"/>
</dbReference>
<evidence type="ECO:0000256" key="1">
    <source>
        <dbReference type="ARBA" id="ARBA00007447"/>
    </source>
</evidence>
<dbReference type="PANTHER" id="PTHR47966:SF75">
    <property type="entry name" value="ENDOPEPTIDASE (CTSD), PUTATIVE (AFU_ORTHOLOGUE AFUA_4G07040)-RELATED"/>
    <property type="match status" value="1"/>
</dbReference>
<feature type="disulfide bond" evidence="3">
    <location>
        <begin position="348"/>
        <end position="385"/>
    </location>
</feature>
<feature type="domain" description="Peptidase A1" evidence="5">
    <location>
        <begin position="95"/>
        <end position="422"/>
    </location>
</feature>
<keyword evidence="4" id="KW-0732">Signal</keyword>
<dbReference type="PROSITE" id="PS51767">
    <property type="entry name" value="PEPTIDASE_A1"/>
    <property type="match status" value="1"/>
</dbReference>
<dbReference type="Pfam" id="PF00026">
    <property type="entry name" value="Asp"/>
    <property type="match status" value="1"/>
</dbReference>
<protein>
    <submittedName>
        <fullName evidence="6">Acid protease</fullName>
    </submittedName>
</protein>
<organism evidence="6 7">
    <name type="scientific">Cyberlindnera jadinii (strain ATCC 18201 / CBS 1600 / BCRC 20928 / JCM 3617 / NBRC 0987 / NRRL Y-1542)</name>
    <name type="common">Torula yeast</name>
    <name type="synonym">Candida utilis</name>
    <dbReference type="NCBI Taxonomy" id="983966"/>
    <lineage>
        <taxon>Eukaryota</taxon>
        <taxon>Fungi</taxon>
        <taxon>Dikarya</taxon>
        <taxon>Ascomycota</taxon>
        <taxon>Saccharomycotina</taxon>
        <taxon>Saccharomycetes</taxon>
        <taxon>Phaffomycetales</taxon>
        <taxon>Phaffomycetaceae</taxon>
        <taxon>Cyberlindnera</taxon>
    </lineage>
</organism>
<dbReference type="OMA" id="NIMDMVY"/>
<dbReference type="InterPro" id="IPR021109">
    <property type="entry name" value="Peptidase_aspartic_dom_sf"/>
</dbReference>
<accession>A0A1E4S5T9</accession>
<evidence type="ECO:0000256" key="2">
    <source>
        <dbReference type="PIRSR" id="PIRSR601461-1"/>
    </source>
</evidence>
<dbReference type="CDD" id="cd05471">
    <property type="entry name" value="pepsin_like"/>
    <property type="match status" value="1"/>
</dbReference>
<evidence type="ECO:0000256" key="4">
    <source>
        <dbReference type="SAM" id="SignalP"/>
    </source>
</evidence>
<feature type="disulfide bond" evidence="3">
    <location>
        <begin position="124"/>
        <end position="129"/>
    </location>
</feature>
<keyword evidence="7" id="KW-1185">Reference proteome</keyword>
<evidence type="ECO:0000313" key="7">
    <source>
        <dbReference type="Proteomes" id="UP000094389"/>
    </source>
</evidence>
<dbReference type="InterPro" id="IPR033121">
    <property type="entry name" value="PEPTIDASE_A1"/>
</dbReference>
<feature type="signal peptide" evidence="4">
    <location>
        <begin position="1"/>
        <end position="15"/>
    </location>
</feature>
<dbReference type="EMBL" id="KV453927">
    <property type="protein sequence ID" value="ODV74879.1"/>
    <property type="molecule type" value="Genomic_DNA"/>
</dbReference>
<dbReference type="InterPro" id="IPR034164">
    <property type="entry name" value="Pepsin-like_dom"/>
</dbReference>
<proteinExistence type="inferred from homology"/>
<dbReference type="GO" id="GO:0004190">
    <property type="term" value="F:aspartic-type endopeptidase activity"/>
    <property type="evidence" value="ECO:0007669"/>
    <property type="project" value="InterPro"/>
</dbReference>
<dbReference type="AlphaFoldDB" id="A0A1E4S5T9"/>
<dbReference type="InterPro" id="IPR001461">
    <property type="entry name" value="Aspartic_peptidase_A1"/>
</dbReference>
<feature type="chain" id="PRO_5013198614" evidence="4">
    <location>
        <begin position="16"/>
        <end position="496"/>
    </location>
</feature>
<dbReference type="GeneID" id="30991477"/>
<dbReference type="STRING" id="983966.A0A1E4S5T9"/>
<keyword evidence="6" id="KW-0645">Protease</keyword>
<dbReference type="Proteomes" id="UP000094389">
    <property type="component" value="Unassembled WGS sequence"/>
</dbReference>
<evidence type="ECO:0000313" key="6">
    <source>
        <dbReference type="EMBL" id="ODV74879.1"/>
    </source>
</evidence>
<dbReference type="Gene3D" id="2.40.70.10">
    <property type="entry name" value="Acid Proteases"/>
    <property type="match status" value="2"/>
</dbReference>
<sequence>MRLKLLAVLASTVSGLLPTLENRFIEEDDGSVKYVSDYTEDGGSSSTSVKTIRIATSDDDSYAIDTVQRDASSPVILNLIPGISLLQTDQNHECYFVNTTIGTSVFPLIVDTGSAYLWVYGDDCQQELCQAASVYTPSASSASTSTETFALAYVTGTASGEVVQDNIIVNRLATTEQFRFGVADQVPDFFASYPVSGIFGLPSSDSSSIESIISALYDSNAIASKRFSIALGEVGISQENSSSEFNNAGIFAIGEPIKELYTGEIKYSSLLNDAGTYWKIQIEQVVIGDTLVQFNESDTINGVESTIARAAIVDSGTTVLALPEQDALDLHTFFELSITDGTNFAVLCNSTLNINLQLNGHNWTLTADEYLGDPYASDSPFYGYCVSNIQGIQGMESWILGAVFLKTVYADFNLEEQEVGFATRNDNVILTSTETSSSSSVTSQAYYGNVTELQSSLVTSTSTASQTTSSSTYRGDGLALTVTLPTIFVSVLAFLL</sequence>
<evidence type="ECO:0000259" key="5">
    <source>
        <dbReference type="PROSITE" id="PS51767"/>
    </source>
</evidence>
<keyword evidence="6" id="KW-0378">Hydrolase</keyword>
<dbReference type="PRINTS" id="PR00792">
    <property type="entry name" value="PEPSIN"/>
</dbReference>
<reference evidence="6 7" key="1">
    <citation type="journal article" date="2016" name="Proc. Natl. Acad. Sci. U.S.A.">
        <title>Comparative genomics of biotechnologically important yeasts.</title>
        <authorList>
            <person name="Riley R."/>
            <person name="Haridas S."/>
            <person name="Wolfe K.H."/>
            <person name="Lopes M.R."/>
            <person name="Hittinger C.T."/>
            <person name="Goeker M."/>
            <person name="Salamov A.A."/>
            <person name="Wisecaver J.H."/>
            <person name="Long T.M."/>
            <person name="Calvey C.H."/>
            <person name="Aerts A.L."/>
            <person name="Barry K.W."/>
            <person name="Choi C."/>
            <person name="Clum A."/>
            <person name="Coughlan A.Y."/>
            <person name="Deshpande S."/>
            <person name="Douglass A.P."/>
            <person name="Hanson S.J."/>
            <person name="Klenk H.-P."/>
            <person name="LaButti K.M."/>
            <person name="Lapidus A."/>
            <person name="Lindquist E.A."/>
            <person name="Lipzen A.M."/>
            <person name="Meier-Kolthoff J.P."/>
            <person name="Ohm R.A."/>
            <person name="Otillar R.P."/>
            <person name="Pangilinan J.L."/>
            <person name="Peng Y."/>
            <person name="Rokas A."/>
            <person name="Rosa C.A."/>
            <person name="Scheuner C."/>
            <person name="Sibirny A.A."/>
            <person name="Slot J.C."/>
            <person name="Stielow J.B."/>
            <person name="Sun H."/>
            <person name="Kurtzman C.P."/>
            <person name="Blackwell M."/>
            <person name="Grigoriev I.V."/>
            <person name="Jeffries T.W."/>
        </authorList>
    </citation>
    <scope>NUCLEOTIDE SEQUENCE [LARGE SCALE GENOMIC DNA]</scope>
    <source>
        <strain evidence="7">ATCC 18201 / CBS 1600 / BCRC 20928 / JCM 3617 / NBRC 0987 / NRRL Y-1542</strain>
    </source>
</reference>
<dbReference type="RefSeq" id="XP_020071918.1">
    <property type="nucleotide sequence ID" value="XM_020217081.1"/>
</dbReference>
<gene>
    <name evidence="6" type="ORF">CYBJADRAFT_183575</name>
</gene>